<sequence>MTKEYSDETAEQIRNKTTKIFTQFQQSPSFSKMFKYCQQETKYIVDELGEFLYNYELIEPEAWTIDQFVGQAYNIQRKCMYSKKFFKALPKVIYNFSIFCKKNNIGAFKKERIEEFRRDLREGYYDDTFHSSWEEGYQIRKKEYGNLF</sequence>
<gene>
    <name evidence="1" type="ORF">LCGC14_0802260</name>
</gene>
<evidence type="ECO:0000313" key="1">
    <source>
        <dbReference type="EMBL" id="KKN33597.1"/>
    </source>
</evidence>
<dbReference type="EMBL" id="LAZR01002165">
    <property type="protein sequence ID" value="KKN33597.1"/>
    <property type="molecule type" value="Genomic_DNA"/>
</dbReference>
<accession>A0A0F9Q975</accession>
<reference evidence="1" key="1">
    <citation type="journal article" date="2015" name="Nature">
        <title>Complex archaea that bridge the gap between prokaryotes and eukaryotes.</title>
        <authorList>
            <person name="Spang A."/>
            <person name="Saw J.H."/>
            <person name="Jorgensen S.L."/>
            <person name="Zaremba-Niedzwiedzka K."/>
            <person name="Martijn J."/>
            <person name="Lind A.E."/>
            <person name="van Eijk R."/>
            <person name="Schleper C."/>
            <person name="Guy L."/>
            <person name="Ettema T.J."/>
        </authorList>
    </citation>
    <scope>NUCLEOTIDE SEQUENCE</scope>
</reference>
<name>A0A0F9Q975_9ZZZZ</name>
<dbReference type="AlphaFoldDB" id="A0A0F9Q975"/>
<protein>
    <submittedName>
        <fullName evidence="1">Uncharacterized protein</fullName>
    </submittedName>
</protein>
<proteinExistence type="predicted"/>
<organism evidence="1">
    <name type="scientific">marine sediment metagenome</name>
    <dbReference type="NCBI Taxonomy" id="412755"/>
    <lineage>
        <taxon>unclassified sequences</taxon>
        <taxon>metagenomes</taxon>
        <taxon>ecological metagenomes</taxon>
    </lineage>
</organism>
<comment type="caution">
    <text evidence="1">The sequence shown here is derived from an EMBL/GenBank/DDBJ whole genome shotgun (WGS) entry which is preliminary data.</text>
</comment>